<accession>A0AAX3I892</accession>
<evidence type="ECO:0000256" key="1">
    <source>
        <dbReference type="SAM" id="Phobius"/>
    </source>
</evidence>
<reference evidence="2 3" key="1">
    <citation type="submission" date="2019-05" db="EMBL/GenBank/DDBJ databases">
        <authorList>
            <consortium name="Pathogen Informatics"/>
        </authorList>
    </citation>
    <scope>NUCLEOTIDE SEQUENCE [LARGE SCALE GENOMIC DNA]</scope>
    <source>
        <strain evidence="2 3">NCTC10696</strain>
    </source>
</reference>
<protein>
    <submittedName>
        <fullName evidence="2">Uncharacterized protein</fullName>
    </submittedName>
</protein>
<feature type="transmembrane region" description="Helical" evidence="1">
    <location>
        <begin position="26"/>
        <end position="48"/>
    </location>
</feature>
<gene>
    <name evidence="2" type="ORF">NCTC10696_03288</name>
</gene>
<dbReference type="Proteomes" id="UP000306562">
    <property type="component" value="Chromosome"/>
</dbReference>
<proteinExistence type="predicted"/>
<keyword evidence="1" id="KW-0812">Transmembrane</keyword>
<organism evidence="2 3">
    <name type="scientific">Pseudomonas synxantha</name>
    <dbReference type="NCBI Taxonomy" id="47883"/>
    <lineage>
        <taxon>Bacteria</taxon>
        <taxon>Pseudomonadati</taxon>
        <taxon>Pseudomonadota</taxon>
        <taxon>Gammaproteobacteria</taxon>
        <taxon>Pseudomonadales</taxon>
        <taxon>Pseudomonadaceae</taxon>
        <taxon>Pseudomonas</taxon>
    </lineage>
</organism>
<dbReference type="EMBL" id="LR590482">
    <property type="protein sequence ID" value="VTR00821.1"/>
    <property type="molecule type" value="Genomic_DNA"/>
</dbReference>
<evidence type="ECO:0000313" key="3">
    <source>
        <dbReference type="Proteomes" id="UP000306562"/>
    </source>
</evidence>
<keyword evidence="1" id="KW-1133">Transmembrane helix</keyword>
<dbReference type="AlphaFoldDB" id="A0AAX3I892"/>
<keyword evidence="1" id="KW-0472">Membrane</keyword>
<evidence type="ECO:0000313" key="2">
    <source>
        <dbReference type="EMBL" id="VTR00821.1"/>
    </source>
</evidence>
<sequence>MMPRAYIRLGDLDPVDLKDFPQDLKLLLKIDFVMLTSGVVWLAIISVLQEL</sequence>
<name>A0AAX3I892_9PSED</name>